<evidence type="ECO:0000313" key="2">
    <source>
        <dbReference type="EMBL" id="GFP90901.1"/>
    </source>
</evidence>
<dbReference type="Pfam" id="PF01535">
    <property type="entry name" value="PPR"/>
    <property type="match status" value="2"/>
</dbReference>
<dbReference type="PANTHER" id="PTHR24015">
    <property type="entry name" value="OS07G0578800 PROTEIN-RELATED"/>
    <property type="match status" value="1"/>
</dbReference>
<proteinExistence type="predicted"/>
<dbReference type="InterPro" id="IPR011990">
    <property type="entry name" value="TPR-like_helical_dom_sf"/>
</dbReference>
<evidence type="ECO:0000313" key="3">
    <source>
        <dbReference type="Proteomes" id="UP000653305"/>
    </source>
</evidence>
<comment type="caution">
    <text evidence="2">The sequence shown here is derived from an EMBL/GenBank/DDBJ whole genome shotgun (WGS) entry which is preliminary data.</text>
</comment>
<protein>
    <submittedName>
        <fullName evidence="2">Putative pentatricopeptide repeat-containing protein at1g77010 mitochondrial</fullName>
    </submittedName>
</protein>
<evidence type="ECO:0000256" key="1">
    <source>
        <dbReference type="ARBA" id="ARBA00022737"/>
    </source>
</evidence>
<name>A0A830C9K2_9LAMI</name>
<dbReference type="Proteomes" id="UP000653305">
    <property type="component" value="Unassembled WGS sequence"/>
</dbReference>
<dbReference type="PANTHER" id="PTHR24015:SF548">
    <property type="entry name" value="OS08G0340900 PROTEIN"/>
    <property type="match status" value="1"/>
</dbReference>
<dbReference type="InterPro" id="IPR002885">
    <property type="entry name" value="PPR_rpt"/>
</dbReference>
<dbReference type="InterPro" id="IPR046960">
    <property type="entry name" value="PPR_At4g14850-like_plant"/>
</dbReference>
<dbReference type="GO" id="GO:0009451">
    <property type="term" value="P:RNA modification"/>
    <property type="evidence" value="ECO:0007669"/>
    <property type="project" value="InterPro"/>
</dbReference>
<dbReference type="Gene3D" id="1.25.40.10">
    <property type="entry name" value="Tetratricopeptide repeat domain"/>
    <property type="match status" value="1"/>
</dbReference>
<dbReference type="NCBIfam" id="TIGR00756">
    <property type="entry name" value="PPR"/>
    <property type="match status" value="1"/>
</dbReference>
<dbReference type="GO" id="GO:0003723">
    <property type="term" value="F:RNA binding"/>
    <property type="evidence" value="ECO:0007669"/>
    <property type="project" value="InterPro"/>
</dbReference>
<keyword evidence="1" id="KW-0677">Repeat</keyword>
<reference evidence="2" key="1">
    <citation type="submission" date="2020-07" db="EMBL/GenBank/DDBJ databases">
        <title>Ethylene signaling mediates host invasion by parasitic plants.</title>
        <authorList>
            <person name="Yoshida S."/>
        </authorList>
    </citation>
    <scope>NUCLEOTIDE SEQUENCE</scope>
    <source>
        <strain evidence="2">Okayama</strain>
    </source>
</reference>
<organism evidence="2 3">
    <name type="scientific">Phtheirospermum japonicum</name>
    <dbReference type="NCBI Taxonomy" id="374723"/>
    <lineage>
        <taxon>Eukaryota</taxon>
        <taxon>Viridiplantae</taxon>
        <taxon>Streptophyta</taxon>
        <taxon>Embryophyta</taxon>
        <taxon>Tracheophyta</taxon>
        <taxon>Spermatophyta</taxon>
        <taxon>Magnoliopsida</taxon>
        <taxon>eudicotyledons</taxon>
        <taxon>Gunneridae</taxon>
        <taxon>Pentapetalae</taxon>
        <taxon>asterids</taxon>
        <taxon>lamiids</taxon>
        <taxon>Lamiales</taxon>
        <taxon>Orobanchaceae</taxon>
        <taxon>Orobanchaceae incertae sedis</taxon>
        <taxon>Phtheirospermum</taxon>
    </lineage>
</organism>
<accession>A0A830C9K2</accession>
<dbReference type="AlphaFoldDB" id="A0A830C9K2"/>
<dbReference type="EMBL" id="BMAC01000229">
    <property type="protein sequence ID" value="GFP90901.1"/>
    <property type="molecule type" value="Genomic_DNA"/>
</dbReference>
<sequence>MGQNCGGLRPDLFILATVTGDCLDLGFLDLGKQVHARVVIDDVAFDSVLGSSLVNMYGKCGDSDSTSRVLNGMDDSDDYSLSSLISGYANGGKMHEARKIFKIKYNPCVVVWNTMISGYVSNDDAFEALIYFN</sequence>
<keyword evidence="3" id="KW-1185">Reference proteome</keyword>
<gene>
    <name evidence="2" type="ORF">PHJA_001234100</name>
</gene>
<dbReference type="OrthoDB" id="10508048at2759"/>